<comment type="caution">
    <text evidence="6">The sequence shown here is derived from an EMBL/GenBank/DDBJ whole genome shotgun (WGS) entry which is preliminary data.</text>
</comment>
<name>A0A9X1YHF8_9BURK</name>
<feature type="domain" description="Sulfatase-modifying factor enzyme-like" evidence="4">
    <location>
        <begin position="329"/>
        <end position="409"/>
    </location>
</feature>
<evidence type="ECO:0000259" key="5">
    <source>
        <dbReference type="Pfam" id="PF12867"/>
    </source>
</evidence>
<keyword evidence="7" id="KW-1185">Reference proteome</keyword>
<dbReference type="InterPro" id="IPR016187">
    <property type="entry name" value="CTDL_fold"/>
</dbReference>
<organism evidence="6 7">
    <name type="scientific">Scleromatobacter humisilvae</name>
    <dbReference type="NCBI Taxonomy" id="2897159"/>
    <lineage>
        <taxon>Bacteria</taxon>
        <taxon>Pseudomonadati</taxon>
        <taxon>Pseudomonadota</taxon>
        <taxon>Betaproteobacteria</taxon>
        <taxon>Burkholderiales</taxon>
        <taxon>Sphaerotilaceae</taxon>
        <taxon>Scleromatobacter</taxon>
    </lineage>
</organism>
<dbReference type="InterPro" id="IPR024775">
    <property type="entry name" value="DinB-like"/>
</dbReference>
<evidence type="ECO:0000313" key="7">
    <source>
        <dbReference type="Proteomes" id="UP001139353"/>
    </source>
</evidence>
<dbReference type="SUPFAM" id="SSF109854">
    <property type="entry name" value="DinB/YfiT-like putative metalloenzymes"/>
    <property type="match status" value="1"/>
</dbReference>
<dbReference type="PANTHER" id="PTHR23150">
    <property type="entry name" value="SULFATASE MODIFYING FACTOR 1, 2"/>
    <property type="match status" value="1"/>
</dbReference>
<protein>
    <submittedName>
        <fullName evidence="6">Ergothioneine biosynthesis protein EgtB</fullName>
    </submittedName>
</protein>
<dbReference type="SUPFAM" id="SSF56436">
    <property type="entry name" value="C-type lectin-like"/>
    <property type="match status" value="1"/>
</dbReference>
<evidence type="ECO:0000259" key="4">
    <source>
        <dbReference type="Pfam" id="PF03781"/>
    </source>
</evidence>
<dbReference type="Pfam" id="PF03781">
    <property type="entry name" value="FGE-sulfatase"/>
    <property type="match status" value="2"/>
</dbReference>
<proteinExistence type="predicted"/>
<accession>A0A9X1YHF8</accession>
<dbReference type="Gene3D" id="3.90.1580.10">
    <property type="entry name" value="paralog of FGE (formylglycine-generating enzyme)"/>
    <property type="match status" value="1"/>
</dbReference>
<feature type="domain" description="Sulfatase-modifying factor enzyme-like" evidence="4">
    <location>
        <begin position="171"/>
        <end position="308"/>
    </location>
</feature>
<dbReference type="PANTHER" id="PTHR23150:SF36">
    <property type="entry name" value="HERCYNINE OXYGENASE"/>
    <property type="match status" value="1"/>
</dbReference>
<gene>
    <name evidence="6" type="primary">egtB</name>
    <name evidence="6" type="ORF">LPC04_08765</name>
</gene>
<dbReference type="InterPro" id="IPR005532">
    <property type="entry name" value="SUMF_dom"/>
</dbReference>
<dbReference type="EMBL" id="JAJLJH010000001">
    <property type="protein sequence ID" value="MCK9685797.1"/>
    <property type="molecule type" value="Genomic_DNA"/>
</dbReference>
<sequence>MTPSIDAYRHVRDATLRLVDGLGDADMTPQSAEFASPAKWHLAHTTWFFEQFVLAAHGTGYRRFDERFGFLFNSYYNAVGARHERPRRGLLTRPTLQDVLAYRAHVDHAMADFLGARVPSEVGDLVELGLHHEQQHQELILTDLLHLFAQNPLRPGVRATLPAVPTDASPAPAWIEFEGGNIEVGHGGLGFAFDNEGPRHVVALRSFRLASRPVTNREWLAFVEAGGYADPQLWLSDGWDTVQAQRWQAPLYWETADDGTRLQMTLGGLLPLALDAPVSHVSFFEADAYARWAGKRLPTEFEWELAARDLPIEGGFVEQGAGRPRPASSGSGLSQMFGDVWEWTASPYVAYPGFRTAPGAVGEYNGKFMNGQYVLRGGSCASPRSHLRATYRNFFQPGQRWQFSGLRLAEDA</sequence>
<dbReference type="InterPro" id="IPR042095">
    <property type="entry name" value="SUMF_sf"/>
</dbReference>
<dbReference type="AlphaFoldDB" id="A0A9X1YHF8"/>
<dbReference type="RefSeq" id="WP_275681788.1">
    <property type="nucleotide sequence ID" value="NZ_JAJLJH010000001.1"/>
</dbReference>
<reference evidence="6" key="1">
    <citation type="submission" date="2021-11" db="EMBL/GenBank/DDBJ databases">
        <title>BS-T2-15 a new species belonging to the Comamonadaceae family isolated from the soil of a French oak forest.</title>
        <authorList>
            <person name="Mieszkin S."/>
            <person name="Alain K."/>
        </authorList>
    </citation>
    <scope>NUCLEOTIDE SEQUENCE</scope>
    <source>
        <strain evidence="6">BS-T2-15</strain>
    </source>
</reference>
<keyword evidence="1" id="KW-0560">Oxidoreductase</keyword>
<evidence type="ECO:0000313" key="6">
    <source>
        <dbReference type="EMBL" id="MCK9685797.1"/>
    </source>
</evidence>
<feature type="domain" description="DinB-like" evidence="5">
    <location>
        <begin position="8"/>
        <end position="140"/>
    </location>
</feature>
<keyword evidence="2" id="KW-0408">Iron</keyword>
<dbReference type="NCBIfam" id="TIGR03440">
    <property type="entry name" value="egtB_TIGR03440"/>
    <property type="match status" value="1"/>
</dbReference>
<dbReference type="GO" id="GO:0052699">
    <property type="term" value="P:ergothioneine biosynthetic process"/>
    <property type="evidence" value="ECO:0007669"/>
    <property type="project" value="InterPro"/>
</dbReference>
<comment type="pathway">
    <text evidence="3">Amino-acid biosynthesis; ergothioneine biosynthesis.</text>
</comment>
<dbReference type="Proteomes" id="UP001139353">
    <property type="component" value="Unassembled WGS sequence"/>
</dbReference>
<dbReference type="InterPro" id="IPR017806">
    <property type="entry name" value="EgtB"/>
</dbReference>
<dbReference type="Pfam" id="PF12867">
    <property type="entry name" value="DinB_2"/>
    <property type="match status" value="1"/>
</dbReference>
<evidence type="ECO:0000256" key="2">
    <source>
        <dbReference type="ARBA" id="ARBA00023004"/>
    </source>
</evidence>
<evidence type="ECO:0000256" key="3">
    <source>
        <dbReference type="ARBA" id="ARBA00037882"/>
    </source>
</evidence>
<dbReference type="InterPro" id="IPR034660">
    <property type="entry name" value="DinB/YfiT-like"/>
</dbReference>
<dbReference type="InterPro" id="IPR051043">
    <property type="entry name" value="Sulfatase_Mod_Factor_Kinase"/>
</dbReference>
<evidence type="ECO:0000256" key="1">
    <source>
        <dbReference type="ARBA" id="ARBA00023002"/>
    </source>
</evidence>